<name>A0ACB8YMB5_9ASTR</name>
<evidence type="ECO:0000313" key="1">
    <source>
        <dbReference type="EMBL" id="KAI3686616.1"/>
    </source>
</evidence>
<dbReference type="EMBL" id="CM042044">
    <property type="protein sequence ID" value="KAI3686616.1"/>
    <property type="molecule type" value="Genomic_DNA"/>
</dbReference>
<reference evidence="1 2" key="2">
    <citation type="journal article" date="2022" name="Mol. Ecol. Resour.">
        <title>The genomes of chicory, endive, great burdock and yacon provide insights into Asteraceae paleo-polyploidization history and plant inulin production.</title>
        <authorList>
            <person name="Fan W."/>
            <person name="Wang S."/>
            <person name="Wang H."/>
            <person name="Wang A."/>
            <person name="Jiang F."/>
            <person name="Liu H."/>
            <person name="Zhao H."/>
            <person name="Xu D."/>
            <person name="Zhang Y."/>
        </authorList>
    </citation>
    <scope>NUCLEOTIDE SEQUENCE [LARGE SCALE GENOMIC DNA]</scope>
    <source>
        <strain evidence="2">cv. Yunnan</strain>
        <tissue evidence="1">Leaves</tissue>
    </source>
</reference>
<accession>A0ACB8YMB5</accession>
<evidence type="ECO:0000313" key="2">
    <source>
        <dbReference type="Proteomes" id="UP001056120"/>
    </source>
</evidence>
<reference evidence="2" key="1">
    <citation type="journal article" date="2022" name="Mol. Ecol. Resour.">
        <title>The genomes of chicory, endive, great burdock and yacon provide insights into Asteraceae palaeo-polyploidization history and plant inulin production.</title>
        <authorList>
            <person name="Fan W."/>
            <person name="Wang S."/>
            <person name="Wang H."/>
            <person name="Wang A."/>
            <person name="Jiang F."/>
            <person name="Liu H."/>
            <person name="Zhao H."/>
            <person name="Xu D."/>
            <person name="Zhang Y."/>
        </authorList>
    </citation>
    <scope>NUCLEOTIDE SEQUENCE [LARGE SCALE GENOMIC DNA]</scope>
    <source>
        <strain evidence="2">cv. Yunnan</strain>
    </source>
</reference>
<proteinExistence type="predicted"/>
<dbReference type="Proteomes" id="UP001056120">
    <property type="component" value="Linkage Group LG27"/>
</dbReference>
<comment type="caution">
    <text evidence="1">The sequence shown here is derived from an EMBL/GenBank/DDBJ whole genome shotgun (WGS) entry which is preliminary data.</text>
</comment>
<gene>
    <name evidence="1" type="ORF">L1987_80296</name>
</gene>
<keyword evidence="2" id="KW-1185">Reference proteome</keyword>
<sequence length="277" mass="31752">MLCSYNDSAPNFKRIPSHLRNTSEESKVDWRIEVLNMSKQVASTVRYDIDDASSVSEAHRQRTLCYALLMFRSLAICVIAWFRIHFANESALENNKVFSMSSLVSSCVVAIVFTVLLLEHSPRIGEDGYYTMWKFIGSFSAFLAPFSLLMVILLPPGFNWIGYLLACVIFGIVAKCFSFNDLQGHRPSIFDDLAQGFIFLLAFPSFFFPNTSVNWIMYPLIYVCLWMENAYHFTTCLMLIYKNTRNPEAYQLTQQDENNTHPQLHLSYLMPLGSSSL</sequence>
<protein>
    <submittedName>
        <fullName evidence="1">Uncharacterized protein</fullName>
    </submittedName>
</protein>
<organism evidence="1 2">
    <name type="scientific">Smallanthus sonchifolius</name>
    <dbReference type="NCBI Taxonomy" id="185202"/>
    <lineage>
        <taxon>Eukaryota</taxon>
        <taxon>Viridiplantae</taxon>
        <taxon>Streptophyta</taxon>
        <taxon>Embryophyta</taxon>
        <taxon>Tracheophyta</taxon>
        <taxon>Spermatophyta</taxon>
        <taxon>Magnoliopsida</taxon>
        <taxon>eudicotyledons</taxon>
        <taxon>Gunneridae</taxon>
        <taxon>Pentapetalae</taxon>
        <taxon>asterids</taxon>
        <taxon>campanulids</taxon>
        <taxon>Asterales</taxon>
        <taxon>Asteraceae</taxon>
        <taxon>Asteroideae</taxon>
        <taxon>Heliantheae alliance</taxon>
        <taxon>Millerieae</taxon>
        <taxon>Smallanthus</taxon>
    </lineage>
</organism>